<comment type="caution">
    <text evidence="2">The sequence shown here is derived from an EMBL/GenBank/DDBJ whole genome shotgun (WGS) entry which is preliminary data.</text>
</comment>
<feature type="compositionally biased region" description="Basic and acidic residues" evidence="1">
    <location>
        <begin position="1"/>
        <end position="13"/>
    </location>
</feature>
<feature type="compositionally biased region" description="Polar residues" evidence="1">
    <location>
        <begin position="26"/>
        <end position="37"/>
    </location>
</feature>
<organism evidence="2">
    <name type="scientific">Sesamum angustifolium</name>
    <dbReference type="NCBI Taxonomy" id="2727405"/>
    <lineage>
        <taxon>Eukaryota</taxon>
        <taxon>Viridiplantae</taxon>
        <taxon>Streptophyta</taxon>
        <taxon>Embryophyta</taxon>
        <taxon>Tracheophyta</taxon>
        <taxon>Spermatophyta</taxon>
        <taxon>Magnoliopsida</taxon>
        <taxon>eudicotyledons</taxon>
        <taxon>Gunneridae</taxon>
        <taxon>Pentapetalae</taxon>
        <taxon>asterids</taxon>
        <taxon>lamiids</taxon>
        <taxon>Lamiales</taxon>
        <taxon>Pedaliaceae</taxon>
        <taxon>Sesamum</taxon>
    </lineage>
</organism>
<evidence type="ECO:0000256" key="1">
    <source>
        <dbReference type="SAM" id="MobiDB-lite"/>
    </source>
</evidence>
<reference evidence="2" key="1">
    <citation type="submission" date="2020-06" db="EMBL/GenBank/DDBJ databases">
        <authorList>
            <person name="Li T."/>
            <person name="Hu X."/>
            <person name="Zhang T."/>
            <person name="Song X."/>
            <person name="Zhang H."/>
            <person name="Dai N."/>
            <person name="Sheng W."/>
            <person name="Hou X."/>
            <person name="Wei L."/>
        </authorList>
    </citation>
    <scope>NUCLEOTIDE SEQUENCE</scope>
    <source>
        <strain evidence="2">G01</strain>
        <tissue evidence="2">Leaf</tissue>
    </source>
</reference>
<dbReference type="AlphaFoldDB" id="A0AAW2K7M5"/>
<reference evidence="2" key="2">
    <citation type="journal article" date="2024" name="Plant">
        <title>Genomic evolution and insights into agronomic trait innovations of Sesamum species.</title>
        <authorList>
            <person name="Miao H."/>
            <person name="Wang L."/>
            <person name="Qu L."/>
            <person name="Liu H."/>
            <person name="Sun Y."/>
            <person name="Le M."/>
            <person name="Wang Q."/>
            <person name="Wei S."/>
            <person name="Zheng Y."/>
            <person name="Lin W."/>
            <person name="Duan Y."/>
            <person name="Cao H."/>
            <person name="Xiong S."/>
            <person name="Wang X."/>
            <person name="Wei L."/>
            <person name="Li C."/>
            <person name="Ma Q."/>
            <person name="Ju M."/>
            <person name="Zhao R."/>
            <person name="Li G."/>
            <person name="Mu C."/>
            <person name="Tian Q."/>
            <person name="Mei H."/>
            <person name="Zhang T."/>
            <person name="Gao T."/>
            <person name="Zhang H."/>
        </authorList>
    </citation>
    <scope>NUCLEOTIDE SEQUENCE</scope>
    <source>
        <strain evidence="2">G01</strain>
    </source>
</reference>
<dbReference type="EMBL" id="JACGWK010000244">
    <property type="protein sequence ID" value="KAL0302577.1"/>
    <property type="molecule type" value="Genomic_DNA"/>
</dbReference>
<sequence length="120" mass="13502">MLKPSREERKEGQKNLQKPRTPINEGRTQYLVQNQTKKPLRGPTCGGALSIIELTPGNLGKVTKIGSKMTEDVQNQVVNCLRRNKDIFAWTPHDLEGIDPGVITHHLNLDPSVKLIKQKK</sequence>
<accession>A0AAW2K7M5</accession>
<name>A0AAW2K7M5_9LAMI</name>
<proteinExistence type="predicted"/>
<protein>
    <recommendedName>
        <fullName evidence="3">Reverse transcriptase domain-containing protein</fullName>
    </recommendedName>
</protein>
<gene>
    <name evidence="2" type="ORF">Sangu_3091800</name>
</gene>
<feature type="region of interest" description="Disordered" evidence="1">
    <location>
        <begin position="1"/>
        <end position="43"/>
    </location>
</feature>
<evidence type="ECO:0000313" key="2">
    <source>
        <dbReference type="EMBL" id="KAL0302577.1"/>
    </source>
</evidence>
<evidence type="ECO:0008006" key="3">
    <source>
        <dbReference type="Google" id="ProtNLM"/>
    </source>
</evidence>